<comment type="caution">
    <text evidence="1">The sequence shown here is derived from an EMBL/GenBank/DDBJ whole genome shotgun (WGS) entry which is preliminary data.</text>
</comment>
<protein>
    <submittedName>
        <fullName evidence="1">Fasciclin-like arabinogalactan protein</fullName>
    </submittedName>
</protein>
<sequence length="38" mass="3821">TDGTCSVLDGRCGCAASVTTAAGMSPMPMVEIEDHHGL</sequence>
<accession>A0A392TYG0</accession>
<organism evidence="1 2">
    <name type="scientific">Trifolium medium</name>
    <dbReference type="NCBI Taxonomy" id="97028"/>
    <lineage>
        <taxon>Eukaryota</taxon>
        <taxon>Viridiplantae</taxon>
        <taxon>Streptophyta</taxon>
        <taxon>Embryophyta</taxon>
        <taxon>Tracheophyta</taxon>
        <taxon>Spermatophyta</taxon>
        <taxon>Magnoliopsida</taxon>
        <taxon>eudicotyledons</taxon>
        <taxon>Gunneridae</taxon>
        <taxon>Pentapetalae</taxon>
        <taxon>rosids</taxon>
        <taxon>fabids</taxon>
        <taxon>Fabales</taxon>
        <taxon>Fabaceae</taxon>
        <taxon>Papilionoideae</taxon>
        <taxon>50 kb inversion clade</taxon>
        <taxon>NPAAA clade</taxon>
        <taxon>Hologalegina</taxon>
        <taxon>IRL clade</taxon>
        <taxon>Trifolieae</taxon>
        <taxon>Trifolium</taxon>
    </lineage>
</organism>
<dbReference type="EMBL" id="LXQA010670237">
    <property type="protein sequence ID" value="MCI65136.1"/>
    <property type="molecule type" value="Genomic_DNA"/>
</dbReference>
<keyword evidence="2" id="KW-1185">Reference proteome</keyword>
<dbReference type="AlphaFoldDB" id="A0A392TYG0"/>
<name>A0A392TYG0_9FABA</name>
<reference evidence="1 2" key="1">
    <citation type="journal article" date="2018" name="Front. Plant Sci.">
        <title>Red Clover (Trifolium pratense) and Zigzag Clover (T. medium) - A Picture of Genomic Similarities and Differences.</title>
        <authorList>
            <person name="Dluhosova J."/>
            <person name="Istvanek J."/>
            <person name="Nedelnik J."/>
            <person name="Repkova J."/>
        </authorList>
    </citation>
    <scope>NUCLEOTIDE SEQUENCE [LARGE SCALE GENOMIC DNA]</scope>
    <source>
        <strain evidence="2">cv. 10/8</strain>
        <tissue evidence="1">Leaf</tissue>
    </source>
</reference>
<dbReference type="Proteomes" id="UP000265520">
    <property type="component" value="Unassembled WGS sequence"/>
</dbReference>
<evidence type="ECO:0000313" key="1">
    <source>
        <dbReference type="EMBL" id="MCI65136.1"/>
    </source>
</evidence>
<evidence type="ECO:0000313" key="2">
    <source>
        <dbReference type="Proteomes" id="UP000265520"/>
    </source>
</evidence>
<proteinExistence type="predicted"/>
<feature type="non-terminal residue" evidence="1">
    <location>
        <position position="1"/>
    </location>
</feature>